<feature type="transmembrane region" description="Helical" evidence="6">
    <location>
        <begin position="146"/>
        <end position="168"/>
    </location>
</feature>
<keyword evidence="2" id="KW-1003">Cell membrane</keyword>
<feature type="transmembrane region" description="Helical" evidence="6">
    <location>
        <begin position="111"/>
        <end position="134"/>
    </location>
</feature>
<evidence type="ECO:0000256" key="4">
    <source>
        <dbReference type="ARBA" id="ARBA00022989"/>
    </source>
</evidence>
<evidence type="ECO:0000313" key="8">
    <source>
        <dbReference type="EMBL" id="MFD0726181.1"/>
    </source>
</evidence>
<keyword evidence="4 6" id="KW-1133">Transmembrane helix</keyword>
<feature type="transmembrane region" description="Helical" evidence="6">
    <location>
        <begin position="233"/>
        <end position="252"/>
    </location>
</feature>
<keyword evidence="3 6" id="KW-0812">Transmembrane</keyword>
<evidence type="ECO:0000256" key="6">
    <source>
        <dbReference type="SAM" id="Phobius"/>
    </source>
</evidence>
<reference evidence="9" key="1">
    <citation type="journal article" date="2019" name="Int. J. Syst. Evol. Microbiol.">
        <title>The Global Catalogue of Microorganisms (GCM) 10K type strain sequencing project: providing services to taxonomists for standard genome sequencing and annotation.</title>
        <authorList>
            <consortium name="The Broad Institute Genomics Platform"/>
            <consortium name="The Broad Institute Genome Sequencing Center for Infectious Disease"/>
            <person name="Wu L."/>
            <person name="Ma J."/>
        </authorList>
    </citation>
    <scope>NUCLEOTIDE SEQUENCE [LARGE SCALE GENOMIC DNA]</scope>
    <source>
        <strain evidence="9">CCUG 55585</strain>
    </source>
</reference>
<dbReference type="RefSeq" id="WP_386823737.1">
    <property type="nucleotide sequence ID" value="NZ_JBHTIF010000001.1"/>
</dbReference>
<accession>A0ABW2YDV4</accession>
<evidence type="ECO:0000259" key="7">
    <source>
        <dbReference type="Pfam" id="PF05231"/>
    </source>
</evidence>
<comment type="subcellular location">
    <subcellularLocation>
        <location evidence="1">Cell membrane</location>
        <topology evidence="1">Multi-pass membrane protein</topology>
    </subcellularLocation>
</comment>
<feature type="transmembrane region" description="Helical" evidence="6">
    <location>
        <begin position="258"/>
        <end position="279"/>
    </location>
</feature>
<gene>
    <name evidence="8" type="ORF">ACFQ0E_11320</name>
</gene>
<evidence type="ECO:0000256" key="2">
    <source>
        <dbReference type="ARBA" id="ARBA00022475"/>
    </source>
</evidence>
<feature type="domain" description="MASE1" evidence="7">
    <location>
        <begin position="13"/>
        <end position="282"/>
    </location>
</feature>
<evidence type="ECO:0000256" key="3">
    <source>
        <dbReference type="ARBA" id="ARBA00022692"/>
    </source>
</evidence>
<keyword evidence="9" id="KW-1185">Reference proteome</keyword>
<proteinExistence type="predicted"/>
<feature type="transmembrane region" description="Helical" evidence="6">
    <location>
        <begin position="207"/>
        <end position="226"/>
    </location>
</feature>
<dbReference type="Proteomes" id="UP001597110">
    <property type="component" value="Unassembled WGS sequence"/>
</dbReference>
<feature type="transmembrane region" description="Helical" evidence="6">
    <location>
        <begin position="78"/>
        <end position="99"/>
    </location>
</feature>
<dbReference type="EMBL" id="JBHTIF010000001">
    <property type="protein sequence ID" value="MFD0726181.1"/>
    <property type="molecule type" value="Genomic_DNA"/>
</dbReference>
<dbReference type="InterPro" id="IPR007895">
    <property type="entry name" value="MASE1"/>
</dbReference>
<keyword evidence="5 6" id="KW-0472">Membrane</keyword>
<comment type="caution">
    <text evidence="8">The sequence shown here is derived from an EMBL/GenBank/DDBJ whole genome shotgun (WGS) entry which is preliminary data.</text>
</comment>
<evidence type="ECO:0000256" key="1">
    <source>
        <dbReference type="ARBA" id="ARBA00004651"/>
    </source>
</evidence>
<feature type="transmembrane region" description="Helical" evidence="6">
    <location>
        <begin position="12"/>
        <end position="31"/>
    </location>
</feature>
<sequence length="504" mass="55371">MEDAKWKSIAKGLAFSVVYCFAYLAAWFSSLDQWFLPAGIRIAGLLLLPIRYWPYLFIGDIAALGLLRVPRAPVDGALWAYASPFLLISMIAMVPAVLHRRLSTLVAQVRWLPFSALLLALWGAASNAIVNFLLSGPPVMASLEGFLRVSVGYHLGITIVLLPCLLWMTRQVSWFATRGFRRNAAIAAGVVVTLYLVLHVAQDLAVGIRQGLLMLMITPAVGLTLLHGWRGAAFGTWIGNLAVGAILPNFGFEGGHDSGVFIAQQALVITATAVLAIGWSMTRHHQNASQSGVAEEEARRLARTSFDTTEHILREQLLYMAQMQLMLDGERKMLADWLKSQGRFEDAMNLNSSGMVHRQAFDEQAMALYPIQLEEGGLFKAVHNQAFSDFWAGDAHVSYGFRGPVKTLSTGLQLTAYRCICHAMALLSDYNPDEYRINMRAWSASRSRGIVLHVGVVPTSQQETSHAGETAQMLLNARIKAHGGLLRRHGHQLSILLTEAGTGH</sequence>
<evidence type="ECO:0000256" key="5">
    <source>
        <dbReference type="ARBA" id="ARBA00023136"/>
    </source>
</evidence>
<evidence type="ECO:0000313" key="9">
    <source>
        <dbReference type="Proteomes" id="UP001597110"/>
    </source>
</evidence>
<organism evidence="8 9">
    <name type="scientific">Lysobacter brunescens</name>
    <dbReference type="NCBI Taxonomy" id="262323"/>
    <lineage>
        <taxon>Bacteria</taxon>
        <taxon>Pseudomonadati</taxon>
        <taxon>Pseudomonadota</taxon>
        <taxon>Gammaproteobacteria</taxon>
        <taxon>Lysobacterales</taxon>
        <taxon>Lysobacteraceae</taxon>
        <taxon>Lysobacter</taxon>
    </lineage>
</organism>
<protein>
    <submittedName>
        <fullName evidence="8">MASE1 domain-containing protein</fullName>
    </submittedName>
</protein>
<feature type="transmembrane region" description="Helical" evidence="6">
    <location>
        <begin position="180"/>
        <end position="201"/>
    </location>
</feature>
<dbReference type="Pfam" id="PF05231">
    <property type="entry name" value="MASE1"/>
    <property type="match status" value="1"/>
</dbReference>
<name>A0ABW2YDV4_9GAMM</name>